<evidence type="ECO:0000313" key="1">
    <source>
        <dbReference type="EMBL" id="EKM53753.1"/>
    </source>
</evidence>
<name>K5VQK5_PHACS</name>
<dbReference type="RefSeq" id="XP_007398431.1">
    <property type="nucleotide sequence ID" value="XM_007398369.1"/>
</dbReference>
<dbReference type="Proteomes" id="UP000008370">
    <property type="component" value="Unassembled WGS sequence"/>
</dbReference>
<proteinExistence type="predicted"/>
<accession>K5VQK5</accession>
<dbReference type="GeneID" id="18921013"/>
<dbReference type="HOGENOM" id="CLU_046434_1_1_1"/>
<gene>
    <name evidence="1" type="ORF">PHACADRAFT_98432</name>
</gene>
<reference evidence="1 2" key="1">
    <citation type="journal article" date="2012" name="BMC Genomics">
        <title>Comparative genomics of the white-rot fungi, Phanerochaete carnosa and P. chrysosporium, to elucidate the genetic basis of the distinct wood types they colonize.</title>
        <authorList>
            <person name="Suzuki H."/>
            <person name="MacDonald J."/>
            <person name="Syed K."/>
            <person name="Salamov A."/>
            <person name="Hori C."/>
            <person name="Aerts A."/>
            <person name="Henrissat B."/>
            <person name="Wiebenga A."/>
            <person name="vanKuyk P.A."/>
            <person name="Barry K."/>
            <person name="Lindquist E."/>
            <person name="LaButti K."/>
            <person name="Lapidus A."/>
            <person name="Lucas S."/>
            <person name="Coutinho P."/>
            <person name="Gong Y."/>
            <person name="Samejima M."/>
            <person name="Mahadevan R."/>
            <person name="Abou-Zaid M."/>
            <person name="de Vries R.P."/>
            <person name="Igarashi K."/>
            <person name="Yadav J.S."/>
            <person name="Grigoriev I.V."/>
            <person name="Master E.R."/>
        </authorList>
    </citation>
    <scope>NUCLEOTIDE SEQUENCE [LARGE SCALE GENOMIC DNA]</scope>
    <source>
        <strain evidence="1 2">HHB-10118-sp</strain>
    </source>
</reference>
<organism evidence="1 2">
    <name type="scientific">Phanerochaete carnosa (strain HHB-10118-sp)</name>
    <name type="common">White-rot fungus</name>
    <name type="synonym">Peniophora carnosa</name>
    <dbReference type="NCBI Taxonomy" id="650164"/>
    <lineage>
        <taxon>Eukaryota</taxon>
        <taxon>Fungi</taxon>
        <taxon>Dikarya</taxon>
        <taxon>Basidiomycota</taxon>
        <taxon>Agaricomycotina</taxon>
        <taxon>Agaricomycetes</taxon>
        <taxon>Polyporales</taxon>
        <taxon>Phanerochaetaceae</taxon>
        <taxon>Phanerochaete</taxon>
    </lineage>
</organism>
<dbReference type="KEGG" id="pco:PHACADRAFT_98432"/>
<dbReference type="EMBL" id="JH930474">
    <property type="protein sequence ID" value="EKM53753.1"/>
    <property type="molecule type" value="Genomic_DNA"/>
</dbReference>
<dbReference type="OrthoDB" id="2758200at2759"/>
<sequence length="314" mass="34002">MAPAISTSVPDNQATLPTLPARLNQARKYLLSKGLYLGDTSTSNNDAADTDDTGLLSADTLDIPEEAILSMVGTVSNNDYYLTADTGFRGNSEFQTTFAKVKASGTVEVPIEHLFAVDFPIVLKNIASICGAMVTPGFKNKKGICVGLGGSRVKIRHALFEPKAATDGDEADAAEDDQAGLDDIDAQKKNTAKILTLENWPVKSKAAAEQLEEMKGCYHAVLIPAYDMHGELIHSSFYRHRLEGALVAVRFTLTHWAIKNGNSDGTDIYTADIVNIRVLAPPKPTLVTPRKHGRVPAFDSMSPLPLEKKRCLFE</sequence>
<protein>
    <submittedName>
        <fullName evidence="1">Uncharacterized protein</fullName>
    </submittedName>
</protein>
<evidence type="ECO:0000313" key="2">
    <source>
        <dbReference type="Proteomes" id="UP000008370"/>
    </source>
</evidence>
<dbReference type="InParanoid" id="K5VQK5"/>
<keyword evidence="2" id="KW-1185">Reference proteome</keyword>
<dbReference type="AlphaFoldDB" id="K5VQK5"/>